<reference evidence="2" key="2">
    <citation type="submission" date="2021-04" db="EMBL/GenBank/DDBJ databases">
        <authorList>
            <person name="Gilroy R."/>
        </authorList>
    </citation>
    <scope>NUCLEOTIDE SEQUENCE</scope>
    <source>
        <strain evidence="2">Gambia2-208</strain>
    </source>
</reference>
<dbReference type="Proteomes" id="UP000886851">
    <property type="component" value="Unassembled WGS sequence"/>
</dbReference>
<name>A0A9D2CJF6_9BACE</name>
<evidence type="ECO:0000256" key="1">
    <source>
        <dbReference type="SAM" id="MobiDB-lite"/>
    </source>
</evidence>
<reference evidence="2" key="1">
    <citation type="journal article" date="2021" name="PeerJ">
        <title>Extensive microbial diversity within the chicken gut microbiome revealed by metagenomics and culture.</title>
        <authorList>
            <person name="Gilroy R."/>
            <person name="Ravi A."/>
            <person name="Getino M."/>
            <person name="Pursley I."/>
            <person name="Horton D.L."/>
            <person name="Alikhan N.F."/>
            <person name="Baker D."/>
            <person name="Gharbi K."/>
            <person name="Hall N."/>
            <person name="Watson M."/>
            <person name="Adriaenssens E.M."/>
            <person name="Foster-Nyarko E."/>
            <person name="Jarju S."/>
            <person name="Secka A."/>
            <person name="Antonio M."/>
            <person name="Oren A."/>
            <person name="Chaudhuri R.R."/>
            <person name="La Ragione R."/>
            <person name="Hildebrand F."/>
            <person name="Pallen M.J."/>
        </authorList>
    </citation>
    <scope>NUCLEOTIDE SEQUENCE</scope>
    <source>
        <strain evidence="2">Gambia2-208</strain>
    </source>
</reference>
<evidence type="ECO:0000313" key="3">
    <source>
        <dbReference type="Proteomes" id="UP000886851"/>
    </source>
</evidence>
<proteinExistence type="predicted"/>
<feature type="region of interest" description="Disordered" evidence="1">
    <location>
        <begin position="211"/>
        <end position="237"/>
    </location>
</feature>
<evidence type="ECO:0000313" key="2">
    <source>
        <dbReference type="EMBL" id="HIY87817.1"/>
    </source>
</evidence>
<feature type="compositionally biased region" description="Low complexity" evidence="1">
    <location>
        <begin position="214"/>
        <end position="230"/>
    </location>
</feature>
<dbReference type="InterPro" id="IPR025048">
    <property type="entry name" value="DUF3987"/>
</dbReference>
<protein>
    <submittedName>
        <fullName evidence="2">DUF3987 domain-containing protein</fullName>
    </submittedName>
</protein>
<dbReference type="Pfam" id="PF13148">
    <property type="entry name" value="DUF3987"/>
    <property type="match status" value="1"/>
</dbReference>
<dbReference type="EMBL" id="DXCV01000032">
    <property type="protein sequence ID" value="HIY87817.1"/>
    <property type="molecule type" value="Genomic_DNA"/>
</dbReference>
<organism evidence="2 3">
    <name type="scientific">Candidatus Bacteroides pullicola</name>
    <dbReference type="NCBI Taxonomy" id="2838475"/>
    <lineage>
        <taxon>Bacteria</taxon>
        <taxon>Pseudomonadati</taxon>
        <taxon>Bacteroidota</taxon>
        <taxon>Bacteroidia</taxon>
        <taxon>Bacteroidales</taxon>
        <taxon>Bacteroidaceae</taxon>
        <taxon>Bacteroides</taxon>
    </lineage>
</organism>
<comment type="caution">
    <text evidence="2">The sequence shown here is derived from an EMBL/GenBank/DDBJ whole genome shotgun (WGS) entry which is preliminary data.</text>
</comment>
<accession>A0A9D2CJF6</accession>
<gene>
    <name evidence="2" type="ORF">H9824_03805</name>
</gene>
<dbReference type="AlphaFoldDB" id="A0A9D2CJF6"/>
<sequence length="760" mass="86762">MEDKNVADLIDSIRQAKKLRDAGVLTEKESQEHIARLKQDRVDELELNRQLKEYLEKEYSEKKARLKRCLPYITYMAYFENDIRNNANAIPTGLYIMDYDHEPEPETFYNTLIKGRETELAIALVHVTPSGEGLRIVACMPPGMTIPEAQAWMGEQLGRMDYDKAVHDLARASFMFRKADLLYYDEELLFCEDLEAELARRGIVLTAERHEEAPVTPVEAETAAATTAEPSGSTKTYPDTFQGVPYADIAYRLLTANGKKEPEVGERHQRLLWLAELMRYICGNDEDWLLQIMPTYGLPLEEMKGIVKWACAQPMRPQRPKVLEQALHPRPEEEELPELPKKLPGLIRLVVMNTPDFQKAAVAPSVFPPLATHVDKVYFPYIDGKWTGLGQMTLLVASSSSGKSCVNTPIDYIMADIRARDEENRRIEQAWKDEVNTKGANKDKSKRPKTCVQWMEPDMTNAALVQRLMDAEGRFIYLRMDELKMFDALKGNTKTESQHNIICLAFDESPYGQERAGTMSVSGKPNLRLNWNASTTPRQAKLYFRDKLIDGPLTRICCCTIPDQGIGADIPVYGTYGEAFATELRPYIENLNSLSPGRMECPEAYDLAKRLNAECQERAKKTQSRAYDSFRKRAVLIAYRKACLLWLANGQRWEPEIEDFVRWSLQYDLACKMRFFGREVELALALEAAETPVISSGRKRSELLARLPQEFTFDDLVRARQDEGQSAEGAMNQLKQWKTRGNVEMVTGDTYKNATFRKCI</sequence>